<comment type="caution">
    <text evidence="1">The sequence shown here is derived from an EMBL/GenBank/DDBJ whole genome shotgun (WGS) entry which is preliminary data.</text>
</comment>
<proteinExistence type="predicted"/>
<evidence type="ECO:0000313" key="2">
    <source>
        <dbReference type="Proteomes" id="UP000488521"/>
    </source>
</evidence>
<name>A0A6I0S8Y3_BACT4</name>
<gene>
    <name evidence="1" type="ORF">GAN59_21975</name>
</gene>
<reference evidence="1 2" key="1">
    <citation type="journal article" date="2019" name="Nat. Med.">
        <title>A library of human gut bacterial isolates paired with longitudinal multiomics data enables mechanistic microbiome research.</title>
        <authorList>
            <person name="Poyet M."/>
            <person name="Groussin M."/>
            <person name="Gibbons S.M."/>
            <person name="Avila-Pacheco J."/>
            <person name="Jiang X."/>
            <person name="Kearney S.M."/>
            <person name="Perrotta A.R."/>
            <person name="Berdy B."/>
            <person name="Zhao S."/>
            <person name="Lieberman T.D."/>
            <person name="Swanson P.K."/>
            <person name="Smith M."/>
            <person name="Roesemann S."/>
            <person name="Alexander J.E."/>
            <person name="Rich S.A."/>
            <person name="Livny J."/>
            <person name="Vlamakis H."/>
            <person name="Clish C."/>
            <person name="Bullock K."/>
            <person name="Deik A."/>
            <person name="Scott J."/>
            <person name="Pierce K.A."/>
            <person name="Xavier R.J."/>
            <person name="Alm E.J."/>
        </authorList>
    </citation>
    <scope>NUCLEOTIDE SEQUENCE [LARGE SCALE GENOMIC DNA]</scope>
    <source>
        <strain evidence="1 2">BIOML-A156</strain>
    </source>
</reference>
<sequence length="438" mass="49316">MRKLNYFIVGVSRLVIGTIIIGFVSCEQNLEVLDDSPKTAEAMVGSRSISSNDSICLFSNADSLQKPQTRANLYYPEMDEYYSSNMWAIRELPFSLKVRGGGTTDRPYFATQGLRKELYLSSSNDSKFYLRILPSSSGIPYLIYSDAYKRPLVCGQYNSNPDNKLVVVWDTDDISTGSWDLIPSSYKGYFAIENQTYFGMTDPNNPWSSFCYSMEAKSNGQLGYAKYSKQPQQEFLLEFVNGFDVKEIAFDSESAVVTLLDPVEIESNGQTEPVLGPSNITITAVKDVKDTSTYSEKGSLKIPMSKPNQLFFRPAIIAGQFIKPGNFSTGEAVDTTVFMPKAPYFSTMYEIPKRLSVKIPITVNEPSLVKVTTYLKKYSVKADYTITMVYKKPGEVNEREVKFKGTWNGIIHTTSKAKADKIVVTPNDEYRRKLLENR</sequence>
<dbReference type="PROSITE" id="PS51257">
    <property type="entry name" value="PROKAR_LIPOPROTEIN"/>
    <property type="match status" value="1"/>
</dbReference>
<evidence type="ECO:0000313" key="1">
    <source>
        <dbReference type="EMBL" id="KAB4469440.1"/>
    </source>
</evidence>
<accession>A0A6I0S8Y3</accession>
<dbReference type="RefSeq" id="WP_090616123.1">
    <property type="nucleotide sequence ID" value="NZ_CAXTFL010000028.1"/>
</dbReference>
<organism evidence="1 2">
    <name type="scientific">Bacteroides thetaiotaomicron</name>
    <dbReference type="NCBI Taxonomy" id="818"/>
    <lineage>
        <taxon>Bacteria</taxon>
        <taxon>Pseudomonadati</taxon>
        <taxon>Bacteroidota</taxon>
        <taxon>Bacteroidia</taxon>
        <taxon>Bacteroidales</taxon>
        <taxon>Bacteroidaceae</taxon>
        <taxon>Bacteroides</taxon>
    </lineage>
</organism>
<dbReference type="Proteomes" id="UP000488521">
    <property type="component" value="Unassembled WGS sequence"/>
</dbReference>
<dbReference type="EMBL" id="WCRS01000023">
    <property type="protein sequence ID" value="KAB4469440.1"/>
    <property type="molecule type" value="Genomic_DNA"/>
</dbReference>
<protein>
    <submittedName>
        <fullName evidence="1">Uncharacterized protein</fullName>
    </submittedName>
</protein>
<dbReference type="AlphaFoldDB" id="A0A6I0S8Y3"/>